<evidence type="ECO:0000313" key="2">
    <source>
        <dbReference type="EMBL" id="KKL27083.1"/>
    </source>
</evidence>
<dbReference type="InterPro" id="IPR010982">
    <property type="entry name" value="Lambda_DNA-bd_dom_sf"/>
</dbReference>
<dbReference type="GO" id="GO:0003677">
    <property type="term" value="F:DNA binding"/>
    <property type="evidence" value="ECO:0007669"/>
    <property type="project" value="InterPro"/>
</dbReference>
<accession>A0A0F9ETB2</accession>
<dbReference type="Gene3D" id="1.10.260.40">
    <property type="entry name" value="lambda repressor-like DNA-binding domains"/>
    <property type="match status" value="1"/>
</dbReference>
<dbReference type="SUPFAM" id="SSF47413">
    <property type="entry name" value="lambda repressor-like DNA-binding domains"/>
    <property type="match status" value="1"/>
</dbReference>
<gene>
    <name evidence="2" type="ORF">LCGC14_2388680</name>
</gene>
<dbReference type="InterPro" id="IPR001387">
    <property type="entry name" value="Cro/C1-type_HTH"/>
</dbReference>
<feature type="non-terminal residue" evidence="2">
    <location>
        <position position="1"/>
    </location>
</feature>
<dbReference type="AlphaFoldDB" id="A0A0F9ETB2"/>
<dbReference type="Pfam" id="PF13560">
    <property type="entry name" value="HTH_31"/>
    <property type="match status" value="1"/>
</dbReference>
<proteinExistence type="predicted"/>
<name>A0A0F9ETB2_9ZZZZ</name>
<sequence length="82" mass="8862">GDLVSEKCHRCGGSGEEPKLKGLGRRVRAGRLRRGISLREAAECIGATESYLSYLECGNRSWSGPKARRYLKLLGISPGAAE</sequence>
<dbReference type="SMART" id="SM00530">
    <property type="entry name" value="HTH_XRE"/>
    <property type="match status" value="1"/>
</dbReference>
<comment type="caution">
    <text evidence="2">The sequence shown here is derived from an EMBL/GenBank/DDBJ whole genome shotgun (WGS) entry which is preliminary data.</text>
</comment>
<protein>
    <recommendedName>
        <fullName evidence="1">HTH cro/C1-type domain-containing protein</fullName>
    </recommendedName>
</protein>
<feature type="domain" description="HTH cro/C1-type" evidence="1">
    <location>
        <begin position="27"/>
        <end position="81"/>
    </location>
</feature>
<dbReference type="CDD" id="cd00093">
    <property type="entry name" value="HTH_XRE"/>
    <property type="match status" value="1"/>
</dbReference>
<evidence type="ECO:0000259" key="1">
    <source>
        <dbReference type="PROSITE" id="PS50943"/>
    </source>
</evidence>
<dbReference type="PROSITE" id="PS50943">
    <property type="entry name" value="HTH_CROC1"/>
    <property type="match status" value="1"/>
</dbReference>
<reference evidence="2" key="1">
    <citation type="journal article" date="2015" name="Nature">
        <title>Complex archaea that bridge the gap between prokaryotes and eukaryotes.</title>
        <authorList>
            <person name="Spang A."/>
            <person name="Saw J.H."/>
            <person name="Jorgensen S.L."/>
            <person name="Zaremba-Niedzwiedzka K."/>
            <person name="Martijn J."/>
            <person name="Lind A.E."/>
            <person name="van Eijk R."/>
            <person name="Schleper C."/>
            <person name="Guy L."/>
            <person name="Ettema T.J."/>
        </authorList>
    </citation>
    <scope>NUCLEOTIDE SEQUENCE</scope>
</reference>
<organism evidence="2">
    <name type="scientific">marine sediment metagenome</name>
    <dbReference type="NCBI Taxonomy" id="412755"/>
    <lineage>
        <taxon>unclassified sequences</taxon>
        <taxon>metagenomes</taxon>
        <taxon>ecological metagenomes</taxon>
    </lineage>
</organism>
<dbReference type="EMBL" id="LAZR01035598">
    <property type="protein sequence ID" value="KKL27083.1"/>
    <property type="molecule type" value="Genomic_DNA"/>
</dbReference>